<keyword evidence="11" id="KW-0012">Acyltransferase</keyword>
<dbReference type="EMBL" id="DVOS01000076">
    <property type="protein sequence ID" value="HIV24109.1"/>
    <property type="molecule type" value="Genomic_DNA"/>
</dbReference>
<organism evidence="11 12">
    <name type="scientific">Candidatus Merdiplasma excrementigallinarum</name>
    <dbReference type="NCBI Taxonomy" id="2840864"/>
    <lineage>
        <taxon>Bacteria</taxon>
        <taxon>Bacillati</taxon>
        <taxon>Bacillota</taxon>
        <taxon>Clostridia</taxon>
        <taxon>Lachnospirales</taxon>
        <taxon>Lachnospiraceae</taxon>
        <taxon>Lachnospiraceae incertae sedis</taxon>
        <taxon>Candidatus Merdiplasma</taxon>
    </lineage>
</organism>
<evidence type="ECO:0000313" key="12">
    <source>
        <dbReference type="Proteomes" id="UP000886889"/>
    </source>
</evidence>
<dbReference type="PANTHER" id="PTHR30309">
    <property type="entry name" value="INNER MEMBRANE PROTEIN YGIH"/>
    <property type="match status" value="1"/>
</dbReference>
<proteinExistence type="predicted"/>
<dbReference type="GO" id="GO:0005886">
    <property type="term" value="C:plasma membrane"/>
    <property type="evidence" value="ECO:0007669"/>
    <property type="project" value="InterPro"/>
</dbReference>
<dbReference type="SMART" id="SM01207">
    <property type="entry name" value="G3P_acyltransf"/>
    <property type="match status" value="1"/>
</dbReference>
<feature type="transmembrane region" description="Helical" evidence="10">
    <location>
        <begin position="122"/>
        <end position="143"/>
    </location>
</feature>
<name>A0A9D1P1N6_9FIRM</name>
<evidence type="ECO:0000313" key="11">
    <source>
        <dbReference type="EMBL" id="HIV24109.1"/>
    </source>
</evidence>
<comment type="caution">
    <text evidence="11">The sequence shown here is derived from an EMBL/GenBank/DDBJ whole genome shotgun (WGS) entry which is preliminary data.</text>
</comment>
<evidence type="ECO:0000256" key="9">
    <source>
        <dbReference type="ARBA" id="ARBA00023264"/>
    </source>
</evidence>
<gene>
    <name evidence="11" type="ORF">IAC80_09280</name>
</gene>
<dbReference type="PANTHER" id="PTHR30309:SF0">
    <property type="entry name" value="GLYCEROL-3-PHOSPHATE ACYLTRANSFERASE-RELATED"/>
    <property type="match status" value="1"/>
</dbReference>
<evidence type="ECO:0000256" key="3">
    <source>
        <dbReference type="ARBA" id="ARBA00022679"/>
    </source>
</evidence>
<keyword evidence="9" id="KW-1208">Phospholipid metabolism</keyword>
<dbReference type="GO" id="GO:0008654">
    <property type="term" value="P:phospholipid biosynthetic process"/>
    <property type="evidence" value="ECO:0007669"/>
    <property type="project" value="UniProtKB-KW"/>
</dbReference>
<dbReference type="Pfam" id="PF02660">
    <property type="entry name" value="G3P_acyltransf"/>
    <property type="match status" value="1"/>
</dbReference>
<evidence type="ECO:0000256" key="5">
    <source>
        <dbReference type="ARBA" id="ARBA00022989"/>
    </source>
</evidence>
<evidence type="ECO:0000256" key="8">
    <source>
        <dbReference type="ARBA" id="ARBA00023209"/>
    </source>
</evidence>
<reference evidence="11" key="1">
    <citation type="submission" date="2020-10" db="EMBL/GenBank/DDBJ databases">
        <authorList>
            <person name="Gilroy R."/>
        </authorList>
    </citation>
    <scope>NUCLEOTIDE SEQUENCE</scope>
    <source>
        <strain evidence="11">ChiBcec6-7307</strain>
    </source>
</reference>
<evidence type="ECO:0000256" key="6">
    <source>
        <dbReference type="ARBA" id="ARBA00023098"/>
    </source>
</evidence>
<dbReference type="Proteomes" id="UP000886889">
    <property type="component" value="Unassembled WGS sequence"/>
</dbReference>
<evidence type="ECO:0000256" key="10">
    <source>
        <dbReference type="SAM" id="Phobius"/>
    </source>
</evidence>
<keyword evidence="6" id="KW-0443">Lipid metabolism</keyword>
<keyword evidence="4 10" id="KW-0812">Transmembrane</keyword>
<keyword evidence="1" id="KW-1003">Cell membrane</keyword>
<keyword evidence="2" id="KW-0444">Lipid biosynthesis</keyword>
<feature type="transmembrane region" description="Helical" evidence="10">
    <location>
        <begin position="6"/>
        <end position="23"/>
    </location>
</feature>
<dbReference type="GO" id="GO:0043772">
    <property type="term" value="F:acyl-phosphate glycerol-3-phosphate acyltransferase activity"/>
    <property type="evidence" value="ECO:0007669"/>
    <property type="project" value="InterPro"/>
</dbReference>
<keyword evidence="7 10" id="KW-0472">Membrane</keyword>
<dbReference type="AlphaFoldDB" id="A0A9D1P1N6"/>
<evidence type="ECO:0000256" key="1">
    <source>
        <dbReference type="ARBA" id="ARBA00022475"/>
    </source>
</evidence>
<evidence type="ECO:0000256" key="2">
    <source>
        <dbReference type="ARBA" id="ARBA00022516"/>
    </source>
</evidence>
<keyword evidence="8" id="KW-0594">Phospholipid biosynthesis</keyword>
<evidence type="ECO:0000256" key="4">
    <source>
        <dbReference type="ARBA" id="ARBA00022692"/>
    </source>
</evidence>
<sequence>MREYIFWIVLGYLSGSLLFALWLPRWICHVDIRQVSEDKNPGTFNVFQHCGAWMGSMVLALEIGKAFLPVHMASQAVDMGRWPFALVLAAPVLGHAFPFWNCKKGGKSIAASFGSLLGLHPLLLPAVLLAGCYLLFTLVIVINPHSMRSIVTFAVWMAGCGRILGPSVIGLGCFLIGVTVIGKHVKVYQGEKCSINLPFGRHRSSR</sequence>
<protein>
    <submittedName>
        <fullName evidence="11">Glycerol-3-phosphate acyltransferase</fullName>
    </submittedName>
</protein>
<keyword evidence="3" id="KW-0808">Transferase</keyword>
<accession>A0A9D1P1N6</accession>
<feature type="transmembrane region" description="Helical" evidence="10">
    <location>
        <begin position="163"/>
        <end position="182"/>
    </location>
</feature>
<reference evidence="11" key="2">
    <citation type="journal article" date="2021" name="PeerJ">
        <title>Extensive microbial diversity within the chicken gut microbiome revealed by metagenomics and culture.</title>
        <authorList>
            <person name="Gilroy R."/>
            <person name="Ravi A."/>
            <person name="Getino M."/>
            <person name="Pursley I."/>
            <person name="Horton D.L."/>
            <person name="Alikhan N.F."/>
            <person name="Baker D."/>
            <person name="Gharbi K."/>
            <person name="Hall N."/>
            <person name="Watson M."/>
            <person name="Adriaenssens E.M."/>
            <person name="Foster-Nyarko E."/>
            <person name="Jarju S."/>
            <person name="Secka A."/>
            <person name="Antonio M."/>
            <person name="Oren A."/>
            <person name="Chaudhuri R.R."/>
            <person name="La Ragione R."/>
            <person name="Hildebrand F."/>
            <person name="Pallen M.J."/>
        </authorList>
    </citation>
    <scope>NUCLEOTIDE SEQUENCE</scope>
    <source>
        <strain evidence="11">ChiBcec6-7307</strain>
    </source>
</reference>
<keyword evidence="5 10" id="KW-1133">Transmembrane helix</keyword>
<evidence type="ECO:0000256" key="7">
    <source>
        <dbReference type="ARBA" id="ARBA00023136"/>
    </source>
</evidence>
<dbReference type="InterPro" id="IPR003811">
    <property type="entry name" value="G3P_acylTferase_PlsY"/>
</dbReference>
<feature type="transmembrane region" description="Helical" evidence="10">
    <location>
        <begin position="81"/>
        <end position="101"/>
    </location>
</feature>